<keyword evidence="1" id="KW-0472">Membrane</keyword>
<keyword evidence="1" id="KW-0812">Transmembrane</keyword>
<protein>
    <submittedName>
        <fullName evidence="2">Uncharacterized protein</fullName>
    </submittedName>
</protein>
<evidence type="ECO:0000256" key="1">
    <source>
        <dbReference type="SAM" id="Phobius"/>
    </source>
</evidence>
<evidence type="ECO:0000313" key="2">
    <source>
        <dbReference type="EMBL" id="KAJ7362898.1"/>
    </source>
</evidence>
<dbReference type="EMBL" id="JARIHO010000004">
    <property type="protein sequence ID" value="KAJ7362898.1"/>
    <property type="molecule type" value="Genomic_DNA"/>
</dbReference>
<evidence type="ECO:0000313" key="3">
    <source>
        <dbReference type="Proteomes" id="UP001218218"/>
    </source>
</evidence>
<sequence>MVTLVRSKQLCYGDDAVCVLRHSSAVEGSELFDSVGEYVKTRQCIGSRGTRRGRRVHWLESLKYGLDKDSRGLEGDSTSKEVKLSRWSKGVREQTVDGRRRAWSERRGWRERRKWGKQRGRDENHQPPVKYTAFPMVLVSVSSTDYVVGYAILSIVTVFFMPAPGLIKYYYPDSKLPTFAVACLRAKDITGTLGDGTATPPTSQSGPTSSLACHVSNTAFFTQQMFIEDVVSLKRPLRENIGSALLLRLLIPAGLVFFFVVWRKNRRAAVEDSAAATGTQSGRKEKLELSETQWFCWISTEAFILSTDDSGLTSVRAVKIAIAARAFDYHSQNSFLDRKGWVLEGPNQDNFWRTITKIHVPRLWGSSTDMIGSDFIDVL</sequence>
<feature type="transmembrane region" description="Helical" evidence="1">
    <location>
        <begin position="241"/>
        <end position="262"/>
    </location>
</feature>
<feature type="transmembrane region" description="Helical" evidence="1">
    <location>
        <begin position="146"/>
        <end position="167"/>
    </location>
</feature>
<keyword evidence="3" id="KW-1185">Reference proteome</keyword>
<gene>
    <name evidence="2" type="ORF">DFH08DRAFT_799917</name>
</gene>
<comment type="caution">
    <text evidence="2">The sequence shown here is derived from an EMBL/GenBank/DDBJ whole genome shotgun (WGS) entry which is preliminary data.</text>
</comment>
<organism evidence="2 3">
    <name type="scientific">Mycena albidolilacea</name>
    <dbReference type="NCBI Taxonomy" id="1033008"/>
    <lineage>
        <taxon>Eukaryota</taxon>
        <taxon>Fungi</taxon>
        <taxon>Dikarya</taxon>
        <taxon>Basidiomycota</taxon>
        <taxon>Agaricomycotina</taxon>
        <taxon>Agaricomycetes</taxon>
        <taxon>Agaricomycetidae</taxon>
        <taxon>Agaricales</taxon>
        <taxon>Marasmiineae</taxon>
        <taxon>Mycenaceae</taxon>
        <taxon>Mycena</taxon>
    </lineage>
</organism>
<dbReference type="Proteomes" id="UP001218218">
    <property type="component" value="Unassembled WGS sequence"/>
</dbReference>
<accession>A0AAD7AMR4</accession>
<reference evidence="2" key="1">
    <citation type="submission" date="2023-03" db="EMBL/GenBank/DDBJ databases">
        <title>Massive genome expansion in bonnet fungi (Mycena s.s.) driven by repeated elements and novel gene families across ecological guilds.</title>
        <authorList>
            <consortium name="Lawrence Berkeley National Laboratory"/>
            <person name="Harder C.B."/>
            <person name="Miyauchi S."/>
            <person name="Viragh M."/>
            <person name="Kuo A."/>
            <person name="Thoen E."/>
            <person name="Andreopoulos B."/>
            <person name="Lu D."/>
            <person name="Skrede I."/>
            <person name="Drula E."/>
            <person name="Henrissat B."/>
            <person name="Morin E."/>
            <person name="Kohler A."/>
            <person name="Barry K."/>
            <person name="LaButti K."/>
            <person name="Morin E."/>
            <person name="Salamov A."/>
            <person name="Lipzen A."/>
            <person name="Mereny Z."/>
            <person name="Hegedus B."/>
            <person name="Baldrian P."/>
            <person name="Stursova M."/>
            <person name="Weitz H."/>
            <person name="Taylor A."/>
            <person name="Grigoriev I.V."/>
            <person name="Nagy L.G."/>
            <person name="Martin F."/>
            <person name="Kauserud H."/>
        </authorList>
    </citation>
    <scope>NUCLEOTIDE SEQUENCE</scope>
    <source>
        <strain evidence="2">CBHHK002</strain>
    </source>
</reference>
<dbReference type="AlphaFoldDB" id="A0AAD7AMR4"/>
<proteinExistence type="predicted"/>
<keyword evidence="1" id="KW-1133">Transmembrane helix</keyword>
<name>A0AAD7AMR4_9AGAR</name>